<feature type="transmembrane region" description="Helical" evidence="6">
    <location>
        <begin position="106"/>
        <end position="125"/>
    </location>
</feature>
<comment type="caution">
    <text evidence="7">The sequence shown here is derived from an EMBL/GenBank/DDBJ whole genome shotgun (WGS) entry which is preliminary data.</text>
</comment>
<evidence type="ECO:0000256" key="2">
    <source>
        <dbReference type="ARBA" id="ARBA00007524"/>
    </source>
</evidence>
<evidence type="ECO:0000256" key="5">
    <source>
        <dbReference type="ARBA" id="ARBA00023136"/>
    </source>
</evidence>
<keyword evidence="5 6" id="KW-0472">Membrane</keyword>
<sequence>MKINWSKLILSILICLAAGWLGSIFTTAAVQTWYAGINKPSFNPPNWIFAPVWTILFILMGLALYIIMVKGKGPKAKQAQIIFSIQLVLNILWSFCFFYLRSPLAGLIEIVFLWVFILLTIIYFYKISKTAAYLLLPYILWVSFAAFLNFTIWRLN</sequence>
<evidence type="ECO:0000256" key="6">
    <source>
        <dbReference type="SAM" id="Phobius"/>
    </source>
</evidence>
<organism evidence="7 8">
    <name type="scientific">Candidatus Buchananbacteria bacterium RBG_13_39_9</name>
    <dbReference type="NCBI Taxonomy" id="1797531"/>
    <lineage>
        <taxon>Bacteria</taxon>
        <taxon>Candidatus Buchananiibacteriota</taxon>
    </lineage>
</organism>
<dbReference type="InterPro" id="IPR038330">
    <property type="entry name" value="TspO/MBR-related_sf"/>
</dbReference>
<keyword evidence="4 6" id="KW-1133">Transmembrane helix</keyword>
<dbReference type="AlphaFoldDB" id="A0A1G1XPI6"/>
<evidence type="ECO:0000313" key="8">
    <source>
        <dbReference type="Proteomes" id="UP000176260"/>
    </source>
</evidence>
<dbReference type="InterPro" id="IPR004307">
    <property type="entry name" value="TspO_MBR"/>
</dbReference>
<dbReference type="GO" id="GO:0016020">
    <property type="term" value="C:membrane"/>
    <property type="evidence" value="ECO:0007669"/>
    <property type="project" value="UniProtKB-SubCell"/>
</dbReference>
<dbReference type="PANTHER" id="PTHR10057">
    <property type="entry name" value="PERIPHERAL-TYPE BENZODIAZEPINE RECEPTOR"/>
    <property type="match status" value="1"/>
</dbReference>
<dbReference type="PANTHER" id="PTHR10057:SF0">
    <property type="entry name" value="TRANSLOCATOR PROTEIN"/>
    <property type="match status" value="1"/>
</dbReference>
<dbReference type="Proteomes" id="UP000176260">
    <property type="component" value="Unassembled WGS sequence"/>
</dbReference>
<feature type="transmembrane region" description="Helical" evidence="6">
    <location>
        <begin position="132"/>
        <end position="153"/>
    </location>
</feature>
<evidence type="ECO:0000256" key="1">
    <source>
        <dbReference type="ARBA" id="ARBA00004141"/>
    </source>
</evidence>
<evidence type="ECO:0000313" key="7">
    <source>
        <dbReference type="EMBL" id="OGY41968.1"/>
    </source>
</evidence>
<comment type="similarity">
    <text evidence="2">Belongs to the TspO/BZRP family.</text>
</comment>
<dbReference type="GO" id="GO:0033013">
    <property type="term" value="P:tetrapyrrole metabolic process"/>
    <property type="evidence" value="ECO:0007669"/>
    <property type="project" value="UniProtKB-ARBA"/>
</dbReference>
<dbReference type="Pfam" id="PF03073">
    <property type="entry name" value="TspO_MBR"/>
    <property type="match status" value="1"/>
</dbReference>
<name>A0A1G1XPI6_9BACT</name>
<dbReference type="PIRSF" id="PIRSF005859">
    <property type="entry name" value="PBR"/>
    <property type="match status" value="1"/>
</dbReference>
<evidence type="ECO:0000256" key="3">
    <source>
        <dbReference type="ARBA" id="ARBA00022692"/>
    </source>
</evidence>
<dbReference type="FunFam" id="1.20.1260.100:FF:000001">
    <property type="entry name" value="translocator protein 2"/>
    <property type="match status" value="1"/>
</dbReference>
<feature type="transmembrane region" description="Helical" evidence="6">
    <location>
        <begin position="48"/>
        <end position="69"/>
    </location>
</feature>
<accession>A0A1G1XPI6</accession>
<dbReference type="Gene3D" id="1.20.1260.100">
    <property type="entry name" value="TspO/MBR protein"/>
    <property type="match status" value="1"/>
</dbReference>
<gene>
    <name evidence="7" type="ORF">A2Y67_01065</name>
</gene>
<protein>
    <submittedName>
        <fullName evidence="7">TspO protein</fullName>
    </submittedName>
</protein>
<dbReference type="EMBL" id="MHIA01000020">
    <property type="protein sequence ID" value="OGY41968.1"/>
    <property type="molecule type" value="Genomic_DNA"/>
</dbReference>
<comment type="subcellular location">
    <subcellularLocation>
        <location evidence="1">Membrane</location>
        <topology evidence="1">Multi-pass membrane protein</topology>
    </subcellularLocation>
</comment>
<feature type="transmembrane region" description="Helical" evidence="6">
    <location>
        <begin position="81"/>
        <end position="100"/>
    </location>
</feature>
<evidence type="ECO:0000256" key="4">
    <source>
        <dbReference type="ARBA" id="ARBA00022989"/>
    </source>
</evidence>
<reference evidence="7 8" key="1">
    <citation type="journal article" date="2016" name="Nat. Commun.">
        <title>Thousands of microbial genomes shed light on interconnected biogeochemical processes in an aquifer system.</title>
        <authorList>
            <person name="Anantharaman K."/>
            <person name="Brown C.T."/>
            <person name="Hug L.A."/>
            <person name="Sharon I."/>
            <person name="Castelle C.J."/>
            <person name="Probst A.J."/>
            <person name="Thomas B.C."/>
            <person name="Singh A."/>
            <person name="Wilkins M.J."/>
            <person name="Karaoz U."/>
            <person name="Brodie E.L."/>
            <person name="Williams K.H."/>
            <person name="Hubbard S.S."/>
            <person name="Banfield J.F."/>
        </authorList>
    </citation>
    <scope>NUCLEOTIDE SEQUENCE [LARGE SCALE GENOMIC DNA]</scope>
</reference>
<proteinExistence type="inferred from homology"/>
<keyword evidence="3 6" id="KW-0812">Transmembrane</keyword>
<dbReference type="CDD" id="cd15904">
    <property type="entry name" value="TSPO_MBR"/>
    <property type="match status" value="1"/>
</dbReference>